<dbReference type="RefSeq" id="WP_118484263.1">
    <property type="nucleotide sequence ID" value="NZ_CAUELD010000134.1"/>
</dbReference>
<dbReference type="GO" id="GO:0005886">
    <property type="term" value="C:plasma membrane"/>
    <property type="evidence" value="ECO:0007669"/>
    <property type="project" value="UniProtKB-SubCell"/>
</dbReference>
<dbReference type="PROSITE" id="PS51257">
    <property type="entry name" value="PROKAR_LIPOPROTEIN"/>
    <property type="match status" value="1"/>
</dbReference>
<accession>A0A412GP44</accession>
<comment type="caution">
    <text evidence="3">The sequence shown here is derived from an EMBL/GenBank/DDBJ whole genome shotgun (WGS) entry which is preliminary data.</text>
</comment>
<dbReference type="Pfam" id="PF02321">
    <property type="entry name" value="OEP"/>
    <property type="match status" value="2"/>
</dbReference>
<protein>
    <submittedName>
        <fullName evidence="3">TolC family protein</fullName>
    </submittedName>
</protein>
<keyword evidence="2" id="KW-0564">Palmitate</keyword>
<comment type="subcellular location">
    <subcellularLocation>
        <location evidence="2">Cell membrane</location>
        <topology evidence="2">Lipid-anchor</topology>
    </subcellularLocation>
</comment>
<keyword evidence="2" id="KW-1134">Transmembrane beta strand</keyword>
<keyword evidence="2" id="KW-0449">Lipoprotein</keyword>
<evidence type="ECO:0000256" key="2">
    <source>
        <dbReference type="RuleBase" id="RU362097"/>
    </source>
</evidence>
<keyword evidence="2" id="KW-0472">Membrane</keyword>
<organism evidence="3 4">
    <name type="scientific">Phocaeicola coprocola</name>
    <dbReference type="NCBI Taxonomy" id="310298"/>
    <lineage>
        <taxon>Bacteria</taxon>
        <taxon>Pseudomonadati</taxon>
        <taxon>Bacteroidota</taxon>
        <taxon>Bacteroidia</taxon>
        <taxon>Bacteroidales</taxon>
        <taxon>Bacteroidaceae</taxon>
        <taxon>Phocaeicola</taxon>
    </lineage>
</organism>
<evidence type="ECO:0000256" key="1">
    <source>
        <dbReference type="ARBA" id="ARBA00007613"/>
    </source>
</evidence>
<dbReference type="Gene3D" id="1.20.1600.10">
    <property type="entry name" value="Outer membrane efflux proteins (OEP)"/>
    <property type="match status" value="1"/>
</dbReference>
<sequence>MQKKANYILMSIAAALLFSGCGIYNKYRRPEVKTDNLFGEMPVETDTCSSIADLKWHELFTDTLLQKLITRALESNTDLNVAKLKVQEAQASLTAAKLAYLPSVQLNPEGLLSKVKDGQTSKTYTLGASASWEIDLFGKLTNAKRSELAVLEQSQAYQQAVQTQLIATVAESYYTLLMLDEQINITTETIENWKEYIHSLRVLMKSGQADRAAVSQAEASRLGAEASLLDLKQQVVEMENSLCSLLAWQPAHIERSSLDCQVFPQELSVGVPLELLSRRPDVMQAEAELKQAFYGVNQARSDFYPSITLSGSAGWTNNAGATITNPGTWLLQAVGSLVQPIFNRGKNIANLKISKAQREEALLQFQQSLLDAGGEVNNALNQWQNARKKVVLDGQQVEYLSVAVHDTRLLMEHGTTNYLEVLTAQQSLLSSRLTLVSDRNSEIQSVISLYHALGGGSDN</sequence>
<dbReference type="GO" id="GO:0015562">
    <property type="term" value="F:efflux transmembrane transporter activity"/>
    <property type="evidence" value="ECO:0007669"/>
    <property type="project" value="InterPro"/>
</dbReference>
<dbReference type="InterPro" id="IPR003423">
    <property type="entry name" value="OMP_efflux"/>
</dbReference>
<dbReference type="SUPFAM" id="SSF56954">
    <property type="entry name" value="Outer membrane efflux proteins (OEP)"/>
    <property type="match status" value="1"/>
</dbReference>
<dbReference type="Proteomes" id="UP000285864">
    <property type="component" value="Unassembled WGS sequence"/>
</dbReference>
<proteinExistence type="inferred from homology"/>
<keyword evidence="4" id="KW-1185">Reference proteome</keyword>
<dbReference type="InterPro" id="IPR010131">
    <property type="entry name" value="MdtP/NodT-like"/>
</dbReference>
<reference evidence="3 4" key="1">
    <citation type="submission" date="2018-08" db="EMBL/GenBank/DDBJ databases">
        <title>A genome reference for cultivated species of the human gut microbiota.</title>
        <authorList>
            <person name="Zou Y."/>
            <person name="Xue W."/>
            <person name="Luo G."/>
        </authorList>
    </citation>
    <scope>NUCLEOTIDE SEQUENCE [LARGE SCALE GENOMIC DNA]</scope>
    <source>
        <strain evidence="3 4">AF24-2</strain>
    </source>
</reference>
<keyword evidence="2" id="KW-0812">Transmembrane</keyword>
<evidence type="ECO:0000313" key="4">
    <source>
        <dbReference type="Proteomes" id="UP000285864"/>
    </source>
</evidence>
<dbReference type="EMBL" id="QRUU01000027">
    <property type="protein sequence ID" value="RGR96545.1"/>
    <property type="molecule type" value="Genomic_DNA"/>
</dbReference>
<dbReference type="PANTHER" id="PTHR30203:SF33">
    <property type="entry name" value="BLR4455 PROTEIN"/>
    <property type="match status" value="1"/>
</dbReference>
<comment type="similarity">
    <text evidence="1 2">Belongs to the outer membrane factor (OMF) (TC 1.B.17) family.</text>
</comment>
<gene>
    <name evidence="3" type="ORF">DWY20_07625</name>
</gene>
<evidence type="ECO:0000313" key="3">
    <source>
        <dbReference type="EMBL" id="RGR96545.1"/>
    </source>
</evidence>
<dbReference type="AlphaFoldDB" id="A0A412GP44"/>
<dbReference type="NCBIfam" id="TIGR01845">
    <property type="entry name" value="outer_NodT"/>
    <property type="match status" value="1"/>
</dbReference>
<dbReference type="Gene3D" id="2.20.200.10">
    <property type="entry name" value="Outer membrane efflux proteins (OEP)"/>
    <property type="match status" value="1"/>
</dbReference>
<dbReference type="PANTHER" id="PTHR30203">
    <property type="entry name" value="OUTER MEMBRANE CATION EFFLUX PROTEIN"/>
    <property type="match status" value="1"/>
</dbReference>
<name>A0A412GP44_9BACT</name>